<dbReference type="PANTHER" id="PTHR35011:SF4">
    <property type="entry name" value="SLL1102 PROTEIN"/>
    <property type="match status" value="1"/>
</dbReference>
<dbReference type="EMBL" id="FORA01000004">
    <property type="protein sequence ID" value="SFJ53483.1"/>
    <property type="molecule type" value="Genomic_DNA"/>
</dbReference>
<evidence type="ECO:0000313" key="11">
    <source>
        <dbReference type="EMBL" id="SFJ53483.1"/>
    </source>
</evidence>
<protein>
    <recommendedName>
        <fullName evidence="9">TRAP transporter small permease protein</fullName>
    </recommendedName>
</protein>
<evidence type="ECO:0000256" key="5">
    <source>
        <dbReference type="ARBA" id="ARBA00022692"/>
    </source>
</evidence>
<feature type="transmembrane region" description="Helical" evidence="9">
    <location>
        <begin position="82"/>
        <end position="101"/>
    </location>
</feature>
<dbReference type="InterPro" id="IPR007387">
    <property type="entry name" value="TRAP_DctQ"/>
</dbReference>
<evidence type="ECO:0000313" key="12">
    <source>
        <dbReference type="Proteomes" id="UP000199110"/>
    </source>
</evidence>
<keyword evidence="2 9" id="KW-0813">Transport</keyword>
<evidence type="ECO:0000256" key="8">
    <source>
        <dbReference type="ARBA" id="ARBA00038436"/>
    </source>
</evidence>
<gene>
    <name evidence="11" type="ORF">SAMN04488095_3012</name>
</gene>
<comment type="similarity">
    <text evidence="8 9">Belongs to the TRAP transporter small permease family.</text>
</comment>
<feature type="domain" description="Tripartite ATP-independent periplasmic transporters DctQ component" evidence="10">
    <location>
        <begin position="53"/>
        <end position="191"/>
    </location>
</feature>
<evidence type="ECO:0000256" key="6">
    <source>
        <dbReference type="ARBA" id="ARBA00022989"/>
    </source>
</evidence>
<keyword evidence="3" id="KW-1003">Cell membrane</keyword>
<dbReference type="GO" id="GO:0005886">
    <property type="term" value="C:plasma membrane"/>
    <property type="evidence" value="ECO:0007669"/>
    <property type="project" value="UniProtKB-SubCell"/>
</dbReference>
<dbReference type="PANTHER" id="PTHR35011">
    <property type="entry name" value="2,3-DIKETO-L-GULONATE TRAP TRANSPORTER SMALL PERMEASE PROTEIN YIAM"/>
    <property type="match status" value="1"/>
</dbReference>
<comment type="subunit">
    <text evidence="9">The complex comprises the extracytoplasmic solute receptor protein and the two transmembrane proteins.</text>
</comment>
<name>A0A1I3S3L3_9RHOB</name>
<comment type="function">
    <text evidence="9">Part of the tripartite ATP-independent periplasmic (TRAP) transport system.</text>
</comment>
<organism evidence="11 12">
    <name type="scientific">Jannaschia pohangensis</name>
    <dbReference type="NCBI Taxonomy" id="390807"/>
    <lineage>
        <taxon>Bacteria</taxon>
        <taxon>Pseudomonadati</taxon>
        <taxon>Pseudomonadota</taxon>
        <taxon>Alphaproteobacteria</taxon>
        <taxon>Rhodobacterales</taxon>
        <taxon>Roseobacteraceae</taxon>
        <taxon>Jannaschia</taxon>
    </lineage>
</organism>
<feature type="transmembrane region" description="Helical" evidence="9">
    <location>
        <begin position="258"/>
        <end position="277"/>
    </location>
</feature>
<evidence type="ECO:0000256" key="4">
    <source>
        <dbReference type="ARBA" id="ARBA00022519"/>
    </source>
</evidence>
<reference evidence="11 12" key="1">
    <citation type="submission" date="2016-10" db="EMBL/GenBank/DDBJ databases">
        <authorList>
            <person name="de Groot N.N."/>
        </authorList>
    </citation>
    <scope>NUCLEOTIDE SEQUENCE [LARGE SCALE GENOMIC DNA]</scope>
    <source>
        <strain evidence="11 12">DSM 19073</strain>
    </source>
</reference>
<evidence type="ECO:0000256" key="9">
    <source>
        <dbReference type="RuleBase" id="RU369079"/>
    </source>
</evidence>
<keyword evidence="4 9" id="KW-0997">Cell inner membrane</keyword>
<keyword evidence="12" id="KW-1185">Reference proteome</keyword>
<evidence type="ECO:0000256" key="2">
    <source>
        <dbReference type="ARBA" id="ARBA00022448"/>
    </source>
</evidence>
<sequence>MSQHVDEKIIASPNEGILVAISDPGEVNRSEHNRGDRIVVGISNFFAWLFPILMMVIVAQVLLRNLGRIGIGPGNQAWMDDLQWWLYGAAVLVGVAYAVTTNSHVRVDIFYDGYEPRKQRKIDIFGLSWLFLPFIILCWDVTLSYALQSIVSREGSSSPNGLHMLYLLKTFVNVSFLLIAFATWSTYVRMLSQLTKPVLWRKILYALPSVAFAINLAIYYLGLGIVLLMAEPGTDARQAGRHWFFAEIDLFANQEMKITVLATLIATALLLAAAYVMRDRDGDNV</sequence>
<dbReference type="Proteomes" id="UP000199110">
    <property type="component" value="Unassembled WGS sequence"/>
</dbReference>
<feature type="transmembrane region" description="Helical" evidence="9">
    <location>
        <begin position="38"/>
        <end position="62"/>
    </location>
</feature>
<feature type="transmembrane region" description="Helical" evidence="9">
    <location>
        <begin position="203"/>
        <end position="230"/>
    </location>
</feature>
<evidence type="ECO:0000256" key="3">
    <source>
        <dbReference type="ARBA" id="ARBA00022475"/>
    </source>
</evidence>
<comment type="subcellular location">
    <subcellularLocation>
        <location evidence="1 9">Cell inner membrane</location>
        <topology evidence="1 9">Multi-pass membrane protein</topology>
    </subcellularLocation>
</comment>
<accession>A0A1I3S3L3</accession>
<dbReference type="STRING" id="390807.SAMN04488095_3012"/>
<keyword evidence="7 9" id="KW-0472">Membrane</keyword>
<dbReference type="RefSeq" id="WP_245749272.1">
    <property type="nucleotide sequence ID" value="NZ_FORA01000004.1"/>
</dbReference>
<dbReference type="AlphaFoldDB" id="A0A1I3S3L3"/>
<evidence type="ECO:0000259" key="10">
    <source>
        <dbReference type="Pfam" id="PF04290"/>
    </source>
</evidence>
<keyword evidence="6 9" id="KW-1133">Transmembrane helix</keyword>
<feature type="transmembrane region" description="Helical" evidence="9">
    <location>
        <begin position="122"/>
        <end position="146"/>
    </location>
</feature>
<dbReference type="GO" id="GO:0022857">
    <property type="term" value="F:transmembrane transporter activity"/>
    <property type="evidence" value="ECO:0007669"/>
    <property type="project" value="UniProtKB-UniRule"/>
</dbReference>
<keyword evidence="5 9" id="KW-0812">Transmembrane</keyword>
<proteinExistence type="inferred from homology"/>
<dbReference type="Pfam" id="PF04290">
    <property type="entry name" value="DctQ"/>
    <property type="match status" value="1"/>
</dbReference>
<dbReference type="InterPro" id="IPR055348">
    <property type="entry name" value="DctQ"/>
</dbReference>
<evidence type="ECO:0000256" key="7">
    <source>
        <dbReference type="ARBA" id="ARBA00023136"/>
    </source>
</evidence>
<evidence type="ECO:0000256" key="1">
    <source>
        <dbReference type="ARBA" id="ARBA00004429"/>
    </source>
</evidence>
<comment type="caution">
    <text evidence="9">Lacks conserved residue(s) required for the propagation of feature annotation.</text>
</comment>
<feature type="transmembrane region" description="Helical" evidence="9">
    <location>
        <begin position="166"/>
        <end position="191"/>
    </location>
</feature>